<evidence type="ECO:0000313" key="2">
    <source>
        <dbReference type="EMBL" id="KAJ6853544.1"/>
    </source>
</evidence>
<accession>A0AAX6F4N8</accession>
<evidence type="ECO:0000313" key="1">
    <source>
        <dbReference type="EMBL" id="KAJ6811367.1"/>
    </source>
</evidence>
<protein>
    <submittedName>
        <fullName evidence="1">Equilibrative nucleotide transporter 1</fullName>
    </submittedName>
</protein>
<organism evidence="1 3">
    <name type="scientific">Iris pallida</name>
    <name type="common">Sweet iris</name>
    <dbReference type="NCBI Taxonomy" id="29817"/>
    <lineage>
        <taxon>Eukaryota</taxon>
        <taxon>Viridiplantae</taxon>
        <taxon>Streptophyta</taxon>
        <taxon>Embryophyta</taxon>
        <taxon>Tracheophyta</taxon>
        <taxon>Spermatophyta</taxon>
        <taxon>Magnoliopsida</taxon>
        <taxon>Liliopsida</taxon>
        <taxon>Asparagales</taxon>
        <taxon>Iridaceae</taxon>
        <taxon>Iridoideae</taxon>
        <taxon>Irideae</taxon>
        <taxon>Iris</taxon>
    </lineage>
</organism>
<dbReference type="AlphaFoldDB" id="A0AAX6F4N8"/>
<reference evidence="1" key="1">
    <citation type="journal article" date="2023" name="GigaByte">
        <title>Genome assembly of the bearded iris, Iris pallida Lam.</title>
        <authorList>
            <person name="Bruccoleri R.E."/>
            <person name="Oakeley E.J."/>
            <person name="Faust A.M.E."/>
            <person name="Altorfer M."/>
            <person name="Dessus-Babus S."/>
            <person name="Burckhardt D."/>
            <person name="Oertli M."/>
            <person name="Naumann U."/>
            <person name="Petersen F."/>
            <person name="Wong J."/>
        </authorList>
    </citation>
    <scope>NUCLEOTIDE SEQUENCE</scope>
    <source>
        <strain evidence="1">GSM-AAB239-AS_SAM_17_03QT</strain>
    </source>
</reference>
<gene>
    <name evidence="1" type="ORF">M6B38_154175</name>
    <name evidence="2" type="ORF">M6B38_249865</name>
</gene>
<reference evidence="1" key="2">
    <citation type="submission" date="2023-04" db="EMBL/GenBank/DDBJ databases">
        <authorList>
            <person name="Bruccoleri R.E."/>
            <person name="Oakeley E.J."/>
            <person name="Faust A.-M."/>
            <person name="Dessus-Babus S."/>
            <person name="Altorfer M."/>
            <person name="Burckhardt D."/>
            <person name="Oertli M."/>
            <person name="Naumann U."/>
            <person name="Petersen F."/>
            <person name="Wong J."/>
        </authorList>
    </citation>
    <scope>NUCLEOTIDE SEQUENCE</scope>
    <source>
        <strain evidence="1">GSM-AAB239-AS_SAM_17_03QT</strain>
        <tissue evidence="1">Leaf</tissue>
    </source>
</reference>
<name>A0AAX6F4N8_IRIPA</name>
<sequence>MKEERNRPEWFLKWICLEIDPVGNCRKNQMVWFRDLAHHFHISRIPHRGCAL</sequence>
<dbReference type="EMBL" id="JANAVB010031637">
    <property type="protein sequence ID" value="KAJ6811367.1"/>
    <property type="molecule type" value="Genomic_DNA"/>
</dbReference>
<dbReference type="EMBL" id="JANAVB010000544">
    <property type="protein sequence ID" value="KAJ6853544.1"/>
    <property type="molecule type" value="Genomic_DNA"/>
</dbReference>
<evidence type="ECO:0000313" key="3">
    <source>
        <dbReference type="Proteomes" id="UP001140949"/>
    </source>
</evidence>
<dbReference type="Proteomes" id="UP001140949">
    <property type="component" value="Unassembled WGS sequence"/>
</dbReference>
<keyword evidence="3" id="KW-1185">Reference proteome</keyword>
<proteinExistence type="predicted"/>
<comment type="caution">
    <text evidence="1">The sequence shown here is derived from an EMBL/GenBank/DDBJ whole genome shotgun (WGS) entry which is preliminary data.</text>
</comment>